<keyword evidence="2" id="KW-1185">Reference proteome</keyword>
<accession>A0ABW3C3Z3</accession>
<proteinExistence type="predicted"/>
<sequence>MAIKIKVQKPVPSPVIAIEHLKGTARRLAELVSKHGNYEYEGFKWLQGTFGGIADHLGVNEKTIERNVQKPPFHYITRWTAEEGRHILLKLGTEPCETDLVFRLRTVWVRGLLYFNGAAAQAWPIDAIKAKQEKLPYKRLLKRIEKAQERLPDLAKLKAGDDISYEVQSHEMGLLRECVKRLEDDAFATVACITSWNGWHKFMAYAKFAGRVSGLYYHWPTLGPIAANPDIALQAYLDIKQEEGTIDFTESARLTAKIASLTPALAP</sequence>
<dbReference type="RefSeq" id="WP_381489699.1">
    <property type="nucleotide sequence ID" value="NZ_JBHTIK010000005.1"/>
</dbReference>
<dbReference type="EMBL" id="JBHTIK010000005">
    <property type="protein sequence ID" value="MFD0848625.1"/>
    <property type="molecule type" value="Genomic_DNA"/>
</dbReference>
<organism evidence="1 2">
    <name type="scientific">Sphingosinicella xenopeptidilytica</name>
    <dbReference type="NCBI Taxonomy" id="364098"/>
    <lineage>
        <taxon>Bacteria</taxon>
        <taxon>Pseudomonadati</taxon>
        <taxon>Pseudomonadota</taxon>
        <taxon>Alphaproteobacteria</taxon>
        <taxon>Sphingomonadales</taxon>
        <taxon>Sphingosinicellaceae</taxon>
        <taxon>Sphingosinicella</taxon>
    </lineage>
</organism>
<reference evidence="2" key="1">
    <citation type="journal article" date="2019" name="Int. J. Syst. Evol. Microbiol.">
        <title>The Global Catalogue of Microorganisms (GCM) 10K type strain sequencing project: providing services to taxonomists for standard genome sequencing and annotation.</title>
        <authorList>
            <consortium name="The Broad Institute Genomics Platform"/>
            <consortium name="The Broad Institute Genome Sequencing Center for Infectious Disease"/>
            <person name="Wu L."/>
            <person name="Ma J."/>
        </authorList>
    </citation>
    <scope>NUCLEOTIDE SEQUENCE [LARGE SCALE GENOMIC DNA]</scope>
    <source>
        <strain evidence="2">CCUG 52537</strain>
    </source>
</reference>
<comment type="caution">
    <text evidence="1">The sequence shown here is derived from an EMBL/GenBank/DDBJ whole genome shotgun (WGS) entry which is preliminary data.</text>
</comment>
<gene>
    <name evidence="1" type="ORF">ACFQ00_09860</name>
</gene>
<evidence type="ECO:0000313" key="1">
    <source>
        <dbReference type="EMBL" id="MFD0848625.1"/>
    </source>
</evidence>
<name>A0ABW3C3Z3_SPHXN</name>
<evidence type="ECO:0000313" key="2">
    <source>
        <dbReference type="Proteomes" id="UP001597124"/>
    </source>
</evidence>
<dbReference type="Proteomes" id="UP001597124">
    <property type="component" value="Unassembled WGS sequence"/>
</dbReference>
<protein>
    <submittedName>
        <fullName evidence="1">Uncharacterized protein</fullName>
    </submittedName>
</protein>